<proteinExistence type="predicted"/>
<dbReference type="EMBL" id="CAJVCH010484804">
    <property type="protein sequence ID" value="CAG7820619.1"/>
    <property type="molecule type" value="Genomic_DNA"/>
</dbReference>
<gene>
    <name evidence="2" type="ORF">AFUS01_LOCUS31003</name>
</gene>
<feature type="transmembrane region" description="Helical" evidence="1">
    <location>
        <begin position="96"/>
        <end position="126"/>
    </location>
</feature>
<name>A0A8J2PQ04_9HEXA</name>
<reference evidence="2" key="1">
    <citation type="submission" date="2021-06" db="EMBL/GenBank/DDBJ databases">
        <authorList>
            <person name="Hodson N. C."/>
            <person name="Mongue J. A."/>
            <person name="Jaron S. K."/>
        </authorList>
    </citation>
    <scope>NUCLEOTIDE SEQUENCE</scope>
</reference>
<accession>A0A8J2PQ04</accession>
<dbReference type="AlphaFoldDB" id="A0A8J2PQ04"/>
<evidence type="ECO:0000313" key="3">
    <source>
        <dbReference type="Proteomes" id="UP000708208"/>
    </source>
</evidence>
<feature type="transmembrane region" description="Helical" evidence="1">
    <location>
        <begin position="57"/>
        <end position="75"/>
    </location>
</feature>
<keyword evidence="1" id="KW-1133">Transmembrane helix</keyword>
<protein>
    <submittedName>
        <fullName evidence="2">Uncharacterized protein</fullName>
    </submittedName>
</protein>
<organism evidence="2 3">
    <name type="scientific">Allacma fusca</name>
    <dbReference type="NCBI Taxonomy" id="39272"/>
    <lineage>
        <taxon>Eukaryota</taxon>
        <taxon>Metazoa</taxon>
        <taxon>Ecdysozoa</taxon>
        <taxon>Arthropoda</taxon>
        <taxon>Hexapoda</taxon>
        <taxon>Collembola</taxon>
        <taxon>Symphypleona</taxon>
        <taxon>Sminthuridae</taxon>
        <taxon>Allacma</taxon>
    </lineage>
</organism>
<dbReference type="Proteomes" id="UP000708208">
    <property type="component" value="Unassembled WGS sequence"/>
</dbReference>
<evidence type="ECO:0000313" key="2">
    <source>
        <dbReference type="EMBL" id="CAG7820619.1"/>
    </source>
</evidence>
<keyword evidence="3" id="KW-1185">Reference proteome</keyword>
<evidence type="ECO:0000256" key="1">
    <source>
        <dbReference type="SAM" id="Phobius"/>
    </source>
</evidence>
<sequence>MLWTIAMVHNSWSSFFLWFKQKEIVASINATLHFEINLLGISKTCPKATVVNRLLGFLRPVVHVNIVAMLGLFVMNQNNTRYIYTLVPVEWKRIEVLALFMISESWTVFLAVTLNGTTIMFIVVYAQSTSYWLRKLSER</sequence>
<comment type="caution">
    <text evidence="2">The sequence shown here is derived from an EMBL/GenBank/DDBJ whole genome shotgun (WGS) entry which is preliminary data.</text>
</comment>
<keyword evidence="1" id="KW-0472">Membrane</keyword>
<keyword evidence="1" id="KW-0812">Transmembrane</keyword>